<dbReference type="Proteomes" id="UP000578112">
    <property type="component" value="Unassembled WGS sequence"/>
</dbReference>
<accession>A0A7W7I1N3</accession>
<feature type="region of interest" description="Disordered" evidence="2">
    <location>
        <begin position="372"/>
        <end position="391"/>
    </location>
</feature>
<sequence>MALASLGVIIPGIAAIYEFGVKGRKRLGYRVQMDTTAMDVVQTPFRGALGDLRKDGVQLTDPTVVLLRIENAGATGIDESDYAAPARSKAGITVRFPDRRVVGMVVTELSNKYLKAYFEDWDDLTVGGDTIELPRVQLNKKAHYKVLAVLDRAPTATVPPGQYLDPEVSGGIRNGVGQGGIDRTESRTGPPRALFALVALLAAIVVAQLFIFVRSDRATPLDCAAGRLTVTGSTAFEPIVREAAESYRDLCPGASFAFDMRGSGEGLLTLDRAARSADGEAPAAGLLAFSDGEKPSGMPGLVPRPIAFFLFTVVVNSEAGVHDLTGEQIRQIYRGEVTNWKEIGGSDLPVRLISRNPGSGTRAAFQRRVLGGQREPGSNSDDCRTRDPGTTPGVVRCARDSTEAVLRAIADTPGALGYSELGAAAVRDDLVLVRINGHRAEVTGADHGTYPFWETEFGYTYGEPDAESLAASFLRYLTNQVGADIIRANGDRPCAELANPQLCRPT</sequence>
<name>A0A7W7I1N3_9ACTN</name>
<keyword evidence="3" id="KW-0472">Membrane</keyword>
<protein>
    <submittedName>
        <fullName evidence="5">ABC-type phosphate transport system substrate-binding protein</fullName>
    </submittedName>
</protein>
<dbReference type="InterPro" id="IPR024370">
    <property type="entry name" value="PBP_domain"/>
</dbReference>
<evidence type="ECO:0000256" key="3">
    <source>
        <dbReference type="SAM" id="Phobius"/>
    </source>
</evidence>
<feature type="transmembrane region" description="Helical" evidence="3">
    <location>
        <begin position="193"/>
        <end position="213"/>
    </location>
</feature>
<evidence type="ECO:0000313" key="6">
    <source>
        <dbReference type="Proteomes" id="UP000578112"/>
    </source>
</evidence>
<gene>
    <name evidence="5" type="ORF">BJ971_005311</name>
</gene>
<dbReference type="AlphaFoldDB" id="A0A7W7I1N3"/>
<keyword evidence="3" id="KW-0812">Transmembrane</keyword>
<evidence type="ECO:0000259" key="4">
    <source>
        <dbReference type="Pfam" id="PF12849"/>
    </source>
</evidence>
<dbReference type="Pfam" id="PF12849">
    <property type="entry name" value="PBP_like_2"/>
    <property type="match status" value="1"/>
</dbReference>
<evidence type="ECO:0000256" key="1">
    <source>
        <dbReference type="ARBA" id="ARBA00022729"/>
    </source>
</evidence>
<keyword evidence="1" id="KW-0732">Signal</keyword>
<evidence type="ECO:0000256" key="2">
    <source>
        <dbReference type="SAM" id="MobiDB-lite"/>
    </source>
</evidence>
<feature type="domain" description="PBP" evidence="4">
    <location>
        <begin position="222"/>
        <end position="479"/>
    </location>
</feature>
<dbReference type="PANTHER" id="PTHR30570:SF1">
    <property type="entry name" value="PHOSPHATE-BINDING PROTEIN PSTS"/>
    <property type="match status" value="1"/>
</dbReference>
<reference evidence="5 6" key="1">
    <citation type="submission" date="2020-08" db="EMBL/GenBank/DDBJ databases">
        <title>Sequencing the genomes of 1000 actinobacteria strains.</title>
        <authorList>
            <person name="Klenk H.-P."/>
        </authorList>
    </citation>
    <scope>NUCLEOTIDE SEQUENCE [LARGE SCALE GENOMIC DNA]</scope>
    <source>
        <strain evidence="5 6">DSM 43149</strain>
    </source>
</reference>
<dbReference type="InterPro" id="IPR050811">
    <property type="entry name" value="Phosphate_ABC_transporter"/>
</dbReference>
<evidence type="ECO:0000313" key="5">
    <source>
        <dbReference type="EMBL" id="MBB4764755.1"/>
    </source>
</evidence>
<organism evidence="5 6">
    <name type="scientific">Actinoplanes digitatis</name>
    <dbReference type="NCBI Taxonomy" id="1868"/>
    <lineage>
        <taxon>Bacteria</taxon>
        <taxon>Bacillati</taxon>
        <taxon>Actinomycetota</taxon>
        <taxon>Actinomycetes</taxon>
        <taxon>Micromonosporales</taxon>
        <taxon>Micromonosporaceae</taxon>
        <taxon>Actinoplanes</taxon>
    </lineage>
</organism>
<proteinExistence type="predicted"/>
<dbReference type="EMBL" id="JACHNH010000001">
    <property type="protein sequence ID" value="MBB4764755.1"/>
    <property type="molecule type" value="Genomic_DNA"/>
</dbReference>
<dbReference type="RefSeq" id="WP_239087148.1">
    <property type="nucleotide sequence ID" value="NZ_BOMK01000003.1"/>
</dbReference>
<comment type="caution">
    <text evidence="5">The sequence shown here is derived from an EMBL/GenBank/DDBJ whole genome shotgun (WGS) entry which is preliminary data.</text>
</comment>
<dbReference type="PANTHER" id="PTHR30570">
    <property type="entry name" value="PERIPLASMIC PHOSPHATE BINDING COMPONENT OF PHOSPHATE ABC TRANSPORTER"/>
    <property type="match status" value="1"/>
</dbReference>
<dbReference type="SUPFAM" id="SSF53850">
    <property type="entry name" value="Periplasmic binding protein-like II"/>
    <property type="match status" value="1"/>
</dbReference>
<keyword evidence="3" id="KW-1133">Transmembrane helix</keyword>
<dbReference type="Gene3D" id="3.40.190.10">
    <property type="entry name" value="Periplasmic binding protein-like II"/>
    <property type="match status" value="2"/>
</dbReference>
<keyword evidence="6" id="KW-1185">Reference proteome</keyword>